<comment type="caution">
    <text evidence="1">The sequence shown here is derived from an EMBL/GenBank/DDBJ whole genome shotgun (WGS) entry which is preliminary data.</text>
</comment>
<evidence type="ECO:0000313" key="1">
    <source>
        <dbReference type="EMBL" id="MEU3711957.1"/>
    </source>
</evidence>
<organism evidence="1 2">
    <name type="scientific">Streptomyces catenulae</name>
    <dbReference type="NCBI Taxonomy" id="66875"/>
    <lineage>
        <taxon>Bacteria</taxon>
        <taxon>Bacillati</taxon>
        <taxon>Actinomycetota</taxon>
        <taxon>Actinomycetes</taxon>
        <taxon>Kitasatosporales</taxon>
        <taxon>Streptomycetaceae</taxon>
        <taxon>Streptomyces</taxon>
    </lineage>
</organism>
<name>A0ABV2Z1T4_9ACTN</name>
<dbReference type="Proteomes" id="UP001550853">
    <property type="component" value="Unassembled WGS sequence"/>
</dbReference>
<protein>
    <submittedName>
        <fullName evidence="1">Uncharacterized protein</fullName>
    </submittedName>
</protein>
<sequence>MTDHFSLDAPSDDDTPRDAEEQLALLRDALQANAITLPSLGLDLPNFAARYAQPLIALGNCNLATAEALTAALLKAAAR</sequence>
<dbReference type="EMBL" id="JBEZVI010000013">
    <property type="protein sequence ID" value="MEU3711957.1"/>
    <property type="molecule type" value="Genomic_DNA"/>
</dbReference>
<keyword evidence="2" id="KW-1185">Reference proteome</keyword>
<accession>A0ABV2Z1T4</accession>
<reference evidence="1 2" key="1">
    <citation type="submission" date="2024-06" db="EMBL/GenBank/DDBJ databases">
        <title>The Natural Products Discovery Center: Release of the First 8490 Sequenced Strains for Exploring Actinobacteria Biosynthetic Diversity.</title>
        <authorList>
            <person name="Kalkreuter E."/>
            <person name="Kautsar S.A."/>
            <person name="Yang D."/>
            <person name="Bader C.D."/>
            <person name="Teijaro C.N."/>
            <person name="Fluegel L."/>
            <person name="Davis C.M."/>
            <person name="Simpson J.R."/>
            <person name="Lauterbach L."/>
            <person name="Steele A.D."/>
            <person name="Gui C."/>
            <person name="Meng S."/>
            <person name="Li G."/>
            <person name="Viehrig K."/>
            <person name="Ye F."/>
            <person name="Su P."/>
            <person name="Kiefer A.F."/>
            <person name="Nichols A."/>
            <person name="Cepeda A.J."/>
            <person name="Yan W."/>
            <person name="Fan B."/>
            <person name="Jiang Y."/>
            <person name="Adhikari A."/>
            <person name="Zheng C.-J."/>
            <person name="Schuster L."/>
            <person name="Cowan T.M."/>
            <person name="Smanski M.J."/>
            <person name="Chevrette M.G."/>
            <person name="De Carvalho L.P.S."/>
            <person name="Shen B."/>
        </authorList>
    </citation>
    <scope>NUCLEOTIDE SEQUENCE [LARGE SCALE GENOMIC DNA]</scope>
    <source>
        <strain evidence="1 2">NPDC033039</strain>
    </source>
</reference>
<gene>
    <name evidence="1" type="ORF">AB0E61_17910</name>
</gene>
<dbReference type="RefSeq" id="WP_051739968.1">
    <property type="nucleotide sequence ID" value="NZ_JBEZVI010000013.1"/>
</dbReference>
<evidence type="ECO:0000313" key="2">
    <source>
        <dbReference type="Proteomes" id="UP001550853"/>
    </source>
</evidence>
<proteinExistence type="predicted"/>